<evidence type="ECO:0000256" key="1">
    <source>
        <dbReference type="ARBA" id="ARBA00022692"/>
    </source>
</evidence>
<protein>
    <submittedName>
        <fullName evidence="6">MFS transporter</fullName>
    </submittedName>
</protein>
<gene>
    <name evidence="6" type="ORF">DRV85_09550</name>
</gene>
<dbReference type="Proteomes" id="UP000253370">
    <property type="component" value="Unassembled WGS sequence"/>
</dbReference>
<dbReference type="OrthoDB" id="6095882at2"/>
<evidence type="ECO:0000313" key="6">
    <source>
        <dbReference type="EMBL" id="RBI84906.1"/>
    </source>
</evidence>
<dbReference type="InterPro" id="IPR011701">
    <property type="entry name" value="MFS"/>
</dbReference>
<feature type="transmembrane region" description="Helical" evidence="4">
    <location>
        <begin position="212"/>
        <end position="233"/>
    </location>
</feature>
<evidence type="ECO:0000256" key="3">
    <source>
        <dbReference type="ARBA" id="ARBA00023136"/>
    </source>
</evidence>
<reference evidence="6 7" key="1">
    <citation type="submission" date="2018-07" db="EMBL/GenBank/DDBJ databases">
        <title>Rhodosalinus sp. strain E84T genomic sequence and assembly.</title>
        <authorList>
            <person name="Liu Z.-W."/>
            <person name="Lu D.-C."/>
        </authorList>
    </citation>
    <scope>NUCLEOTIDE SEQUENCE [LARGE SCALE GENOMIC DNA]</scope>
    <source>
        <strain evidence="6 7">E84</strain>
    </source>
</reference>
<comment type="caution">
    <text evidence="6">The sequence shown here is derived from an EMBL/GenBank/DDBJ whole genome shotgun (WGS) entry which is preliminary data.</text>
</comment>
<proteinExistence type="predicted"/>
<accession>A0A365U7U4</accession>
<feature type="domain" description="Major facilitator superfamily (MFS) profile" evidence="5">
    <location>
        <begin position="10"/>
        <end position="381"/>
    </location>
</feature>
<dbReference type="SUPFAM" id="SSF103473">
    <property type="entry name" value="MFS general substrate transporter"/>
    <property type="match status" value="1"/>
</dbReference>
<keyword evidence="7" id="KW-1185">Reference proteome</keyword>
<sequence length="384" mass="38614">MRPAVSPLALVLALYCAGLGAAGQYATFAVPFAALSRAYPEAGAALGWVVSALSLLGVALGLAAGALTARLGFRRSLIIALALGAAISAAQTTLPPLPMMLALRLAEGASHLAIVVAAPTLIAQIAPARWRGAALTLWGTFFGVAFTGVAVAGLPLVAAAGLPALLWAHAAWMAAMAALLAWRLPREQAPACEEAVPGLVAAHLEVYRSPRLAAPAAGWLFYTLTYVALLAVWPLVLSAEAGRALAALAPLAGIAVSMTLGVWLLRWMPAVRVILWGFALGLALAPLLGAGLVPAVALFAALGLVQGASFAAVPELNATARDRALANGALAQMGNAGNLLGTPVMLAALSAGGTAGPVALVMAAYAAAIAAHLGFARLRRRGAA</sequence>
<dbReference type="EMBL" id="QNTQ01000008">
    <property type="protein sequence ID" value="RBI84906.1"/>
    <property type="molecule type" value="Genomic_DNA"/>
</dbReference>
<feature type="transmembrane region" description="Helical" evidence="4">
    <location>
        <begin position="109"/>
        <end position="128"/>
    </location>
</feature>
<evidence type="ECO:0000259" key="5">
    <source>
        <dbReference type="PROSITE" id="PS50850"/>
    </source>
</evidence>
<feature type="transmembrane region" description="Helical" evidence="4">
    <location>
        <begin position="344"/>
        <end position="371"/>
    </location>
</feature>
<feature type="transmembrane region" description="Helical" evidence="4">
    <location>
        <begin position="245"/>
        <end position="265"/>
    </location>
</feature>
<feature type="transmembrane region" description="Helical" evidence="4">
    <location>
        <begin position="77"/>
        <end position="97"/>
    </location>
</feature>
<dbReference type="InterPro" id="IPR036259">
    <property type="entry name" value="MFS_trans_sf"/>
</dbReference>
<evidence type="ECO:0000313" key="7">
    <source>
        <dbReference type="Proteomes" id="UP000253370"/>
    </source>
</evidence>
<feature type="transmembrane region" description="Helical" evidence="4">
    <location>
        <begin position="277"/>
        <end position="305"/>
    </location>
</feature>
<dbReference type="Pfam" id="PF07690">
    <property type="entry name" value="MFS_1"/>
    <property type="match status" value="1"/>
</dbReference>
<keyword evidence="1 4" id="KW-0812">Transmembrane</keyword>
<evidence type="ECO:0000256" key="4">
    <source>
        <dbReference type="SAM" id="Phobius"/>
    </source>
</evidence>
<name>A0A365U7U4_9RHOB</name>
<dbReference type="RefSeq" id="WP_113289234.1">
    <property type="nucleotide sequence ID" value="NZ_QNTQ01000008.1"/>
</dbReference>
<dbReference type="Gene3D" id="1.20.1250.20">
    <property type="entry name" value="MFS general substrate transporter like domains"/>
    <property type="match status" value="1"/>
</dbReference>
<feature type="transmembrane region" description="Helical" evidence="4">
    <location>
        <begin position="164"/>
        <end position="182"/>
    </location>
</feature>
<dbReference type="GO" id="GO:0022857">
    <property type="term" value="F:transmembrane transporter activity"/>
    <property type="evidence" value="ECO:0007669"/>
    <property type="project" value="InterPro"/>
</dbReference>
<keyword evidence="3 4" id="KW-0472">Membrane</keyword>
<dbReference type="InterPro" id="IPR020846">
    <property type="entry name" value="MFS_dom"/>
</dbReference>
<evidence type="ECO:0000256" key="2">
    <source>
        <dbReference type="ARBA" id="ARBA00022989"/>
    </source>
</evidence>
<feature type="transmembrane region" description="Helical" evidence="4">
    <location>
        <begin position="45"/>
        <end position="65"/>
    </location>
</feature>
<organism evidence="6 7">
    <name type="scientific">Rhodosalinus halophilus</name>
    <dbReference type="NCBI Taxonomy" id="2259333"/>
    <lineage>
        <taxon>Bacteria</taxon>
        <taxon>Pseudomonadati</taxon>
        <taxon>Pseudomonadota</taxon>
        <taxon>Alphaproteobacteria</taxon>
        <taxon>Rhodobacterales</taxon>
        <taxon>Paracoccaceae</taxon>
        <taxon>Rhodosalinus</taxon>
    </lineage>
</organism>
<dbReference type="AlphaFoldDB" id="A0A365U7U4"/>
<dbReference type="PROSITE" id="PS50850">
    <property type="entry name" value="MFS"/>
    <property type="match status" value="1"/>
</dbReference>
<keyword evidence="2 4" id="KW-1133">Transmembrane helix</keyword>
<feature type="transmembrane region" description="Helical" evidence="4">
    <location>
        <begin position="135"/>
        <end position="158"/>
    </location>
</feature>